<organism evidence="1 2">
    <name type="scientific">Aureibacter tunicatorum</name>
    <dbReference type="NCBI Taxonomy" id="866807"/>
    <lineage>
        <taxon>Bacteria</taxon>
        <taxon>Pseudomonadati</taxon>
        <taxon>Bacteroidota</taxon>
        <taxon>Cytophagia</taxon>
        <taxon>Cytophagales</taxon>
        <taxon>Persicobacteraceae</taxon>
        <taxon>Aureibacter</taxon>
    </lineage>
</organism>
<evidence type="ECO:0000313" key="2">
    <source>
        <dbReference type="Proteomes" id="UP001185092"/>
    </source>
</evidence>
<proteinExistence type="predicted"/>
<comment type="caution">
    <text evidence="1">The sequence shown here is derived from an EMBL/GenBank/DDBJ whole genome shotgun (WGS) entry which is preliminary data.</text>
</comment>
<gene>
    <name evidence="1" type="ORF">HNQ88_001566</name>
</gene>
<dbReference type="RefSeq" id="WP_309938038.1">
    <property type="nucleotide sequence ID" value="NZ_AP025305.1"/>
</dbReference>
<keyword evidence="2" id="KW-1185">Reference proteome</keyword>
<name>A0AAE3XM83_9BACT</name>
<dbReference type="EMBL" id="JAVDQD010000002">
    <property type="protein sequence ID" value="MDR6238529.1"/>
    <property type="molecule type" value="Genomic_DNA"/>
</dbReference>
<dbReference type="AlphaFoldDB" id="A0AAE3XM83"/>
<sequence length="247" mass="28053">MKKEVFLIILLTVCSFNLYSQDFDCSTYYKKYYEDLNNDALNPNKECINNLDAFCAGVKQGLESKELSIKQIGSPDHIGTCSYASYENYGVNLIMTGGIIDDAKVNDENAGFNFIMKQRIQDSLGLETYKGLGKKDSKWIELNSDLIKAFCNTLVIENATDSTIILIIDEIKIAKTDFKNLDGVIFTDALGNDKFSYNDLLNGIKINCTGDRNKRGFLLLDFKEYSNPRFCKCKLMPRWIVPIRTKI</sequence>
<accession>A0AAE3XM83</accession>
<protein>
    <submittedName>
        <fullName evidence="1">Uncharacterized protein</fullName>
    </submittedName>
</protein>
<dbReference type="Proteomes" id="UP001185092">
    <property type="component" value="Unassembled WGS sequence"/>
</dbReference>
<evidence type="ECO:0000313" key="1">
    <source>
        <dbReference type="EMBL" id="MDR6238529.1"/>
    </source>
</evidence>
<reference evidence="1" key="1">
    <citation type="submission" date="2023-07" db="EMBL/GenBank/DDBJ databases">
        <title>Genomic Encyclopedia of Type Strains, Phase IV (KMG-IV): sequencing the most valuable type-strain genomes for metagenomic binning, comparative biology and taxonomic classification.</title>
        <authorList>
            <person name="Goeker M."/>
        </authorList>
    </citation>
    <scope>NUCLEOTIDE SEQUENCE</scope>
    <source>
        <strain evidence="1">DSM 26174</strain>
    </source>
</reference>